<evidence type="ECO:0000313" key="1">
    <source>
        <dbReference type="EMBL" id="RHZ82827.1"/>
    </source>
</evidence>
<comment type="caution">
    <text evidence="1">The sequence shown here is derived from an EMBL/GenBank/DDBJ whole genome shotgun (WGS) entry which is preliminary data.</text>
</comment>
<name>A0A397J5W6_9GLOM</name>
<reference evidence="1 2" key="1">
    <citation type="submission" date="2018-08" db="EMBL/GenBank/DDBJ databases">
        <title>Genome and evolution of the arbuscular mycorrhizal fungus Diversispora epigaea (formerly Glomus versiforme) and its bacterial endosymbionts.</title>
        <authorList>
            <person name="Sun X."/>
            <person name="Fei Z."/>
            <person name="Harrison M."/>
        </authorList>
    </citation>
    <scope>NUCLEOTIDE SEQUENCE [LARGE SCALE GENOMIC DNA]</scope>
    <source>
        <strain evidence="1 2">IT104</strain>
    </source>
</reference>
<proteinExistence type="predicted"/>
<dbReference type="Proteomes" id="UP000266861">
    <property type="component" value="Unassembled WGS sequence"/>
</dbReference>
<dbReference type="OrthoDB" id="2272258at2759"/>
<accession>A0A397J5W6</accession>
<organism evidence="1 2">
    <name type="scientific">Diversispora epigaea</name>
    <dbReference type="NCBI Taxonomy" id="1348612"/>
    <lineage>
        <taxon>Eukaryota</taxon>
        <taxon>Fungi</taxon>
        <taxon>Fungi incertae sedis</taxon>
        <taxon>Mucoromycota</taxon>
        <taxon>Glomeromycotina</taxon>
        <taxon>Glomeromycetes</taxon>
        <taxon>Diversisporales</taxon>
        <taxon>Diversisporaceae</taxon>
        <taxon>Diversispora</taxon>
    </lineage>
</organism>
<dbReference type="InterPro" id="IPR036397">
    <property type="entry name" value="RNaseH_sf"/>
</dbReference>
<dbReference type="STRING" id="1348612.A0A397J5W6"/>
<protein>
    <submittedName>
        <fullName evidence="1">Uncharacterized protein</fullName>
    </submittedName>
</protein>
<keyword evidence="2" id="KW-1185">Reference proteome</keyword>
<evidence type="ECO:0000313" key="2">
    <source>
        <dbReference type="Proteomes" id="UP000266861"/>
    </source>
</evidence>
<dbReference type="Gene3D" id="3.30.420.10">
    <property type="entry name" value="Ribonuclease H-like superfamily/Ribonuclease H"/>
    <property type="match status" value="1"/>
</dbReference>
<dbReference type="AlphaFoldDB" id="A0A397J5W6"/>
<gene>
    <name evidence="1" type="ORF">Glove_103g294</name>
</gene>
<dbReference type="EMBL" id="PQFF01000096">
    <property type="protein sequence ID" value="RHZ82827.1"/>
    <property type="molecule type" value="Genomic_DNA"/>
</dbReference>
<sequence length="115" mass="13541">MKEIFLQEVLEVEKRNIKGRRALGIVRTTIKELSEKKKKRRFNRTLVDSLSKVSEDVTDWDKHIPSVLFAYRIAKQATTKIEPFYLVYGRAAQFPMKFGIFLINYYCSFQISAIM</sequence>
<dbReference type="GO" id="GO:0003676">
    <property type="term" value="F:nucleic acid binding"/>
    <property type="evidence" value="ECO:0007669"/>
    <property type="project" value="InterPro"/>
</dbReference>